<feature type="transmembrane region" description="Helical" evidence="5">
    <location>
        <begin position="135"/>
        <end position="152"/>
    </location>
</feature>
<evidence type="ECO:0000256" key="4">
    <source>
        <dbReference type="ARBA" id="ARBA00023136"/>
    </source>
</evidence>
<dbReference type="EMBL" id="JACJLL010000188">
    <property type="protein sequence ID" value="MBM6820874.1"/>
    <property type="molecule type" value="Genomic_DNA"/>
</dbReference>
<reference evidence="6 7" key="1">
    <citation type="journal article" date="2021" name="Sci. Rep.">
        <title>The distribution of antibiotic resistance genes in chicken gut microbiota commensals.</title>
        <authorList>
            <person name="Juricova H."/>
            <person name="Matiasovicova J."/>
            <person name="Kubasova T."/>
            <person name="Cejkova D."/>
            <person name="Rychlik I."/>
        </authorList>
    </citation>
    <scope>NUCLEOTIDE SEQUENCE [LARGE SCALE GENOMIC DNA]</scope>
    <source>
        <strain evidence="6 7">An435</strain>
    </source>
</reference>
<dbReference type="InterPro" id="IPR014205">
    <property type="entry name" value="Spore_YtaF"/>
</dbReference>
<dbReference type="Pfam" id="PF02659">
    <property type="entry name" value="Mntp"/>
    <property type="match status" value="1"/>
</dbReference>
<evidence type="ECO:0000256" key="2">
    <source>
        <dbReference type="ARBA" id="ARBA00022692"/>
    </source>
</evidence>
<proteinExistence type="predicted"/>
<protein>
    <submittedName>
        <fullName evidence="6">Sporulation membrane protein YtaF</fullName>
    </submittedName>
</protein>
<keyword evidence="3 5" id="KW-1133">Transmembrane helix</keyword>
<dbReference type="Proteomes" id="UP000767334">
    <property type="component" value="Unassembled WGS sequence"/>
</dbReference>
<dbReference type="NCBIfam" id="TIGR02840">
    <property type="entry name" value="spore_YtaF"/>
    <property type="match status" value="1"/>
</dbReference>
<sequence length="211" mass="22992">MHIIASILLAFSASLDSLIIGIAYGIKKIRIKFSINIIIAFIVTLGTLLSMVLGAILNKFIPVYICNYIGAILLIVVGLFMTFDFFKEQRNLNKNEINTPKENKDIIESLHYDDILINNKTADTDGSGNIEVKEAISLALALSVNNFALGLGASMSGISIPLTTIFTFIFSILILILGLKIGNSFLSKIFGKYSGLISAIIIIVMGIFQLL</sequence>
<dbReference type="InterPro" id="IPR003810">
    <property type="entry name" value="Mntp/YtaF"/>
</dbReference>
<dbReference type="PANTHER" id="PTHR35529:SF2">
    <property type="entry name" value="SPORULATION PROTEIN YTAF-RELATED"/>
    <property type="match status" value="1"/>
</dbReference>
<evidence type="ECO:0000256" key="5">
    <source>
        <dbReference type="SAM" id="Phobius"/>
    </source>
</evidence>
<feature type="transmembrane region" description="Helical" evidence="5">
    <location>
        <begin position="6"/>
        <end position="26"/>
    </location>
</feature>
<dbReference type="PANTHER" id="PTHR35529">
    <property type="entry name" value="MANGANESE EFFLUX PUMP MNTP-RELATED"/>
    <property type="match status" value="1"/>
</dbReference>
<keyword evidence="4 5" id="KW-0472">Membrane</keyword>
<feature type="transmembrane region" description="Helical" evidence="5">
    <location>
        <begin position="62"/>
        <end position="86"/>
    </location>
</feature>
<feature type="transmembrane region" description="Helical" evidence="5">
    <location>
        <begin position="158"/>
        <end position="178"/>
    </location>
</feature>
<feature type="transmembrane region" description="Helical" evidence="5">
    <location>
        <begin position="190"/>
        <end position="210"/>
    </location>
</feature>
<evidence type="ECO:0000256" key="1">
    <source>
        <dbReference type="ARBA" id="ARBA00022475"/>
    </source>
</evidence>
<name>A0ABS2FKI6_9CLOT</name>
<comment type="caution">
    <text evidence="6">The sequence shown here is derived from an EMBL/GenBank/DDBJ whole genome shotgun (WGS) entry which is preliminary data.</text>
</comment>
<evidence type="ECO:0000256" key="3">
    <source>
        <dbReference type="ARBA" id="ARBA00022989"/>
    </source>
</evidence>
<evidence type="ECO:0000313" key="7">
    <source>
        <dbReference type="Proteomes" id="UP000767334"/>
    </source>
</evidence>
<keyword evidence="1" id="KW-1003">Cell membrane</keyword>
<feature type="transmembrane region" description="Helical" evidence="5">
    <location>
        <begin position="33"/>
        <end position="56"/>
    </location>
</feature>
<accession>A0ABS2FKI6</accession>
<gene>
    <name evidence="6" type="primary">ytaF</name>
    <name evidence="6" type="ORF">H6A19_16275</name>
</gene>
<evidence type="ECO:0000313" key="6">
    <source>
        <dbReference type="EMBL" id="MBM6820874.1"/>
    </source>
</evidence>
<keyword evidence="2 5" id="KW-0812">Transmembrane</keyword>
<keyword evidence="7" id="KW-1185">Reference proteome</keyword>
<organism evidence="6 7">
    <name type="scientific">Clostridium saudiense</name>
    <dbReference type="NCBI Taxonomy" id="1414720"/>
    <lineage>
        <taxon>Bacteria</taxon>
        <taxon>Bacillati</taxon>
        <taxon>Bacillota</taxon>
        <taxon>Clostridia</taxon>
        <taxon>Eubacteriales</taxon>
        <taxon>Clostridiaceae</taxon>
        <taxon>Clostridium</taxon>
    </lineage>
</organism>
<dbReference type="RefSeq" id="WP_204572750.1">
    <property type="nucleotide sequence ID" value="NZ_JACJLL010000188.1"/>
</dbReference>